<gene>
    <name evidence="1" type="ORF">DI270_020080</name>
</gene>
<evidence type="ECO:0000313" key="1">
    <source>
        <dbReference type="EMBL" id="RGA03288.1"/>
    </source>
</evidence>
<accession>A0ABX9LHW3</accession>
<dbReference type="RefSeq" id="WP_111701434.1">
    <property type="nucleotide sequence ID" value="NZ_QFZU02000085.1"/>
</dbReference>
<proteinExistence type="predicted"/>
<reference evidence="1 2" key="1">
    <citation type="submission" date="2018-08" db="EMBL/GenBank/DDBJ databases">
        <title>Microbispora. triticiradicis sp. nov., a novel actinomycete isolated from the root of wheat (Triticum aestivum L.)).</title>
        <authorList>
            <person name="Han C."/>
        </authorList>
    </citation>
    <scope>NUCLEOTIDE SEQUENCE [LARGE SCALE GENOMIC DNA]</scope>
    <source>
        <strain evidence="1 2">NEAU-HRDPA2-9</strain>
    </source>
</reference>
<comment type="caution">
    <text evidence="1">The sequence shown here is derived from an EMBL/GenBank/DDBJ whole genome shotgun (WGS) entry which is preliminary data.</text>
</comment>
<dbReference type="EMBL" id="QFZU02000085">
    <property type="protein sequence ID" value="RGA03288.1"/>
    <property type="molecule type" value="Genomic_DNA"/>
</dbReference>
<name>A0ABX9LHW3_9ACTN</name>
<keyword evidence="2" id="KW-1185">Reference proteome</keyword>
<protein>
    <submittedName>
        <fullName evidence="1">Uncharacterized protein</fullName>
    </submittedName>
</protein>
<dbReference type="Proteomes" id="UP000262538">
    <property type="component" value="Unassembled WGS sequence"/>
</dbReference>
<organism evidence="1 2">
    <name type="scientific">Microbispora triticiradicis</name>
    <dbReference type="NCBI Taxonomy" id="2200763"/>
    <lineage>
        <taxon>Bacteria</taxon>
        <taxon>Bacillati</taxon>
        <taxon>Actinomycetota</taxon>
        <taxon>Actinomycetes</taxon>
        <taxon>Streptosporangiales</taxon>
        <taxon>Streptosporangiaceae</taxon>
        <taxon>Microbispora</taxon>
    </lineage>
</organism>
<evidence type="ECO:0000313" key="2">
    <source>
        <dbReference type="Proteomes" id="UP000262538"/>
    </source>
</evidence>
<sequence length="138" mass="15811">MTGYVRTIRQAIRENPDPTWMDLPLAGERLSEIILFGHGKDADVMVELLDGRRFVLGLGGMLRVRGCPAMRSEVIRWDDRSLVIRYRGENLKIAAFRIEIPSWNDDLETFQAMVRKWLAKGGTEDLTWCLSMDIEVTA</sequence>